<dbReference type="NCBIfam" id="TIGR03800">
    <property type="entry name" value="PLP_synth_Pdx2"/>
    <property type="match status" value="1"/>
</dbReference>
<feature type="active site" description="Charge relay system" evidence="7">
    <location>
        <position position="170"/>
    </location>
</feature>
<comment type="pathway">
    <text evidence="7">Cofactor biosynthesis; pyridoxal 5'-phosphate biosynthesis.</text>
</comment>
<comment type="catalytic activity">
    <reaction evidence="6 7">
        <text>L-glutamine + H2O = L-glutamate + NH4(+)</text>
        <dbReference type="Rhea" id="RHEA:15889"/>
        <dbReference type="ChEBI" id="CHEBI:15377"/>
        <dbReference type="ChEBI" id="CHEBI:28938"/>
        <dbReference type="ChEBI" id="CHEBI:29985"/>
        <dbReference type="ChEBI" id="CHEBI:58359"/>
        <dbReference type="EC" id="3.5.1.2"/>
    </reaction>
</comment>
<evidence type="ECO:0000256" key="1">
    <source>
        <dbReference type="ARBA" id="ARBA00008345"/>
    </source>
</evidence>
<keyword evidence="4 7" id="KW-0315">Glutamine amidotransferase</keyword>
<evidence type="ECO:0000256" key="7">
    <source>
        <dbReference type="HAMAP-Rule" id="MF_01615"/>
    </source>
</evidence>
<sequence>MKVGVIAVQGAFREHIRVLRELGADAVEVRRANELEGADAVVLPGGESTAIGKLMRTYDLIEPVKKLANEGKPVFGTCAGMIVLAKHIAGEDTVHLGLMDVEVNRNSFGRQRESFEADLDFPALGDKPYPAVFIRAPHIQSVGKDAEVLATYDDRIVAVRQGNLLATSFHPELTGDTRLHEYFLGLGEQKRS</sequence>
<comment type="similarity">
    <text evidence="1 7">Belongs to the glutaminase PdxT/SNO family.</text>
</comment>
<dbReference type="SUPFAM" id="SSF52317">
    <property type="entry name" value="Class I glutamine amidotransferase-like"/>
    <property type="match status" value="1"/>
</dbReference>
<dbReference type="Pfam" id="PF01174">
    <property type="entry name" value="SNO"/>
    <property type="match status" value="1"/>
</dbReference>
<feature type="binding site" evidence="7">
    <location>
        <begin position="134"/>
        <end position="135"/>
    </location>
    <ligand>
        <name>L-glutamine</name>
        <dbReference type="ChEBI" id="CHEBI:58359"/>
    </ligand>
</feature>
<feature type="active site" description="Charge relay system" evidence="7">
    <location>
        <position position="172"/>
    </location>
</feature>
<dbReference type="PIRSF" id="PIRSF005639">
    <property type="entry name" value="Glut_amidoT_SNO"/>
    <property type="match status" value="1"/>
</dbReference>
<evidence type="ECO:0000256" key="2">
    <source>
        <dbReference type="ARBA" id="ARBA00022801"/>
    </source>
</evidence>
<evidence type="ECO:0000313" key="8">
    <source>
        <dbReference type="EMBL" id="WAH37022.1"/>
    </source>
</evidence>
<feature type="binding site" evidence="7">
    <location>
        <begin position="46"/>
        <end position="48"/>
    </location>
    <ligand>
        <name>L-glutamine</name>
        <dbReference type="ChEBI" id="CHEBI:58359"/>
    </ligand>
</feature>
<dbReference type="InterPro" id="IPR021196">
    <property type="entry name" value="PdxT/SNO_CS"/>
</dbReference>
<dbReference type="RefSeq" id="WP_268044453.1">
    <property type="nucleotide sequence ID" value="NZ_CP104064.1"/>
</dbReference>
<keyword evidence="3 7" id="KW-0663">Pyridoxal phosphate</keyword>
<dbReference type="EC" id="3.5.1.2" evidence="7"/>
<dbReference type="PROSITE" id="PS01236">
    <property type="entry name" value="PDXT_SNO_1"/>
    <property type="match status" value="1"/>
</dbReference>
<dbReference type="Proteomes" id="UP001164803">
    <property type="component" value="Chromosome"/>
</dbReference>
<protein>
    <recommendedName>
        <fullName evidence="7">Pyridoxal 5'-phosphate synthase subunit PdxT</fullName>
        <ecNumber evidence="7">4.3.3.6</ecNumber>
    </recommendedName>
    <alternativeName>
        <fullName evidence="7">Pdx2</fullName>
    </alternativeName>
    <alternativeName>
        <fullName evidence="7">Pyridoxal 5'-phosphate synthase glutaminase subunit</fullName>
        <ecNumber evidence="7">3.5.1.2</ecNumber>
    </alternativeName>
</protein>
<dbReference type="InterPro" id="IPR002161">
    <property type="entry name" value="PdxT/SNO"/>
</dbReference>
<dbReference type="EMBL" id="CP104064">
    <property type="protein sequence ID" value="WAH37022.1"/>
    <property type="molecule type" value="Genomic_DNA"/>
</dbReference>
<keyword evidence="5 7" id="KW-0456">Lyase</keyword>
<dbReference type="PROSITE" id="PS51273">
    <property type="entry name" value="GATASE_TYPE_1"/>
    <property type="match status" value="1"/>
</dbReference>
<evidence type="ECO:0000256" key="6">
    <source>
        <dbReference type="ARBA" id="ARBA00049534"/>
    </source>
</evidence>
<dbReference type="InterPro" id="IPR029062">
    <property type="entry name" value="Class_I_gatase-like"/>
</dbReference>
<dbReference type="PROSITE" id="PS51130">
    <property type="entry name" value="PDXT_SNO_2"/>
    <property type="match status" value="1"/>
</dbReference>
<comment type="subunit">
    <text evidence="7">In the presence of PdxS, forms a dodecamer of heterodimers. Only shows activity in the heterodimer.</text>
</comment>
<dbReference type="PANTHER" id="PTHR31559:SF0">
    <property type="entry name" value="PYRIDOXAL 5'-PHOSPHATE SYNTHASE SUBUNIT SNO1-RELATED"/>
    <property type="match status" value="1"/>
</dbReference>
<dbReference type="HAMAP" id="MF_01615">
    <property type="entry name" value="PdxT"/>
    <property type="match status" value="1"/>
</dbReference>
<dbReference type="GO" id="GO:0004359">
    <property type="term" value="F:glutaminase activity"/>
    <property type="evidence" value="ECO:0007669"/>
    <property type="project" value="UniProtKB-EC"/>
</dbReference>
<feature type="active site" description="Nucleophile" evidence="7">
    <location>
        <position position="78"/>
    </location>
</feature>
<dbReference type="PANTHER" id="PTHR31559">
    <property type="entry name" value="PYRIDOXAL 5'-PHOSPHATE SYNTHASE SUBUNIT SNO"/>
    <property type="match status" value="1"/>
</dbReference>
<reference evidence="8" key="1">
    <citation type="submission" date="2022-08" db="EMBL/GenBank/DDBJ databases">
        <title>Alicyclobacillus dauci DSM2870, complete genome.</title>
        <authorList>
            <person name="Wang Q."/>
            <person name="Cai R."/>
            <person name="Wang Z."/>
        </authorList>
    </citation>
    <scope>NUCLEOTIDE SEQUENCE</scope>
    <source>
        <strain evidence="8">DSM 28700</strain>
    </source>
</reference>
<organism evidence="8 9">
    <name type="scientific">Alicyclobacillus dauci</name>
    <dbReference type="NCBI Taxonomy" id="1475485"/>
    <lineage>
        <taxon>Bacteria</taxon>
        <taxon>Bacillati</taxon>
        <taxon>Bacillota</taxon>
        <taxon>Bacilli</taxon>
        <taxon>Bacillales</taxon>
        <taxon>Alicyclobacillaceae</taxon>
        <taxon>Alicyclobacillus</taxon>
    </lineage>
</organism>
<comment type="catalytic activity">
    <reaction evidence="7">
        <text>aldehydo-D-ribose 5-phosphate + D-glyceraldehyde 3-phosphate + L-glutamine = pyridoxal 5'-phosphate + L-glutamate + phosphate + 3 H2O + H(+)</text>
        <dbReference type="Rhea" id="RHEA:31507"/>
        <dbReference type="ChEBI" id="CHEBI:15377"/>
        <dbReference type="ChEBI" id="CHEBI:15378"/>
        <dbReference type="ChEBI" id="CHEBI:29985"/>
        <dbReference type="ChEBI" id="CHEBI:43474"/>
        <dbReference type="ChEBI" id="CHEBI:58273"/>
        <dbReference type="ChEBI" id="CHEBI:58359"/>
        <dbReference type="ChEBI" id="CHEBI:59776"/>
        <dbReference type="ChEBI" id="CHEBI:597326"/>
        <dbReference type="EC" id="4.3.3.6"/>
    </reaction>
</comment>
<gene>
    <name evidence="7 8" type="primary">pdxT</name>
    <name evidence="8" type="ORF">NZD86_00090</name>
</gene>
<dbReference type="CDD" id="cd01749">
    <property type="entry name" value="GATase1_PB"/>
    <property type="match status" value="1"/>
</dbReference>
<dbReference type="EC" id="4.3.3.6" evidence="7"/>
<evidence type="ECO:0000313" key="9">
    <source>
        <dbReference type="Proteomes" id="UP001164803"/>
    </source>
</evidence>
<dbReference type="PROSITE" id="PS51274">
    <property type="entry name" value="GATASE_COBBQ"/>
    <property type="match status" value="1"/>
</dbReference>
<name>A0ABY6Z2F2_9BACL</name>
<evidence type="ECO:0000256" key="5">
    <source>
        <dbReference type="ARBA" id="ARBA00023239"/>
    </source>
</evidence>
<keyword evidence="2 7" id="KW-0378">Hydrolase</keyword>
<keyword evidence="9" id="KW-1185">Reference proteome</keyword>
<dbReference type="GO" id="GO:0036381">
    <property type="term" value="F:pyridoxal 5'-phosphate synthase (glutamine hydrolysing) activity"/>
    <property type="evidence" value="ECO:0007669"/>
    <property type="project" value="UniProtKB-EC"/>
</dbReference>
<evidence type="ECO:0000256" key="4">
    <source>
        <dbReference type="ARBA" id="ARBA00022962"/>
    </source>
</evidence>
<accession>A0ABY6Z2F2</accession>
<comment type="function">
    <text evidence="7">Catalyzes the hydrolysis of glutamine to glutamate and ammonia as part of the biosynthesis of pyridoxal 5'-phosphate. The resulting ammonia molecule is channeled to the active site of PdxS.</text>
</comment>
<proteinExistence type="inferred from homology"/>
<dbReference type="Gene3D" id="3.40.50.880">
    <property type="match status" value="1"/>
</dbReference>
<feature type="binding site" evidence="7">
    <location>
        <position position="105"/>
    </location>
    <ligand>
        <name>L-glutamine</name>
        <dbReference type="ChEBI" id="CHEBI:58359"/>
    </ligand>
</feature>
<evidence type="ECO:0000256" key="3">
    <source>
        <dbReference type="ARBA" id="ARBA00022898"/>
    </source>
</evidence>